<feature type="compositionally biased region" description="Basic and acidic residues" evidence="1">
    <location>
        <begin position="208"/>
        <end position="218"/>
    </location>
</feature>
<evidence type="ECO:0000256" key="1">
    <source>
        <dbReference type="SAM" id="MobiDB-lite"/>
    </source>
</evidence>
<gene>
    <name evidence="2" type="ORF">FLO80_10070</name>
</gene>
<keyword evidence="3" id="KW-1185">Reference proteome</keyword>
<dbReference type="Proteomes" id="UP000325291">
    <property type="component" value="Unassembled WGS sequence"/>
</dbReference>
<feature type="region of interest" description="Disordered" evidence="1">
    <location>
        <begin position="191"/>
        <end position="243"/>
    </location>
</feature>
<name>A0A5A9ZFL0_9RHOB</name>
<accession>A0A5A9ZFL0</accession>
<reference evidence="2 3" key="1">
    <citation type="submission" date="2019-07" db="EMBL/GenBank/DDBJ databases">
        <title>Aquicoccus porphyridii gen. nov., sp. nov., isolated from a small marine red alga, Porphyridium marinum.</title>
        <authorList>
            <person name="Liu L."/>
        </authorList>
    </citation>
    <scope>NUCLEOTIDE SEQUENCE [LARGE SCALE GENOMIC DNA]</scope>
    <source>
        <strain evidence="2 3">L1 8-17</strain>
    </source>
</reference>
<comment type="caution">
    <text evidence="2">The sequence shown here is derived from an EMBL/GenBank/DDBJ whole genome shotgun (WGS) entry which is preliminary data.</text>
</comment>
<evidence type="ECO:0000313" key="2">
    <source>
        <dbReference type="EMBL" id="KAA0916067.1"/>
    </source>
</evidence>
<dbReference type="EMBL" id="VINQ01000006">
    <property type="protein sequence ID" value="KAA0916067.1"/>
    <property type="molecule type" value="Genomic_DNA"/>
</dbReference>
<dbReference type="RefSeq" id="WP_111367961.1">
    <property type="nucleotide sequence ID" value="NZ_VINQ01000006.1"/>
</dbReference>
<evidence type="ECO:0000313" key="3">
    <source>
        <dbReference type="Proteomes" id="UP000325291"/>
    </source>
</evidence>
<organism evidence="2 3">
    <name type="scientific">Aquicoccus porphyridii</name>
    <dbReference type="NCBI Taxonomy" id="1852029"/>
    <lineage>
        <taxon>Bacteria</taxon>
        <taxon>Pseudomonadati</taxon>
        <taxon>Pseudomonadota</taxon>
        <taxon>Alphaproteobacteria</taxon>
        <taxon>Rhodobacterales</taxon>
        <taxon>Paracoccaceae</taxon>
        <taxon>Aquicoccus</taxon>
    </lineage>
</organism>
<dbReference type="AlphaFoldDB" id="A0A5A9ZFL0"/>
<sequence length="243" mass="26532">MGSITSFIPRLSAGVATMRARIGQRLHNRSAHDLPRPVRLYRPDAMGMAYLWLDAADGMITLKVGNLGHPAESAHYDAAHWPRIRDHLEHLRDMGFAEIPASEMAYLQITCPVTGERSDANDLARRDALLDHVAGFLAETGQGGWADSTTGEGRMEIGFHVVDFDIAHATLTDLLDAGTFGDDLSILRHGEPAFDNDPGDVEPPFDNHAADPEAELHDSAAQPARVRPRRVTQDRFGDLAPAS</sequence>
<proteinExistence type="predicted"/>
<protein>
    <submittedName>
        <fullName evidence="2">Uncharacterized protein</fullName>
    </submittedName>
</protein>